<protein>
    <submittedName>
        <fullName evidence="1">Uncharacterized protein</fullName>
    </submittedName>
</protein>
<evidence type="ECO:0000313" key="1">
    <source>
        <dbReference type="EMBL" id="KAK3078290.1"/>
    </source>
</evidence>
<dbReference type="Proteomes" id="UP001186974">
    <property type="component" value="Unassembled WGS sequence"/>
</dbReference>
<evidence type="ECO:0000313" key="2">
    <source>
        <dbReference type="Proteomes" id="UP001186974"/>
    </source>
</evidence>
<keyword evidence="2" id="KW-1185">Reference proteome</keyword>
<accession>A0ACC3DP13</accession>
<comment type="caution">
    <text evidence="1">The sequence shown here is derived from an EMBL/GenBank/DDBJ whole genome shotgun (WGS) entry which is preliminary data.</text>
</comment>
<feature type="non-terminal residue" evidence="1">
    <location>
        <position position="1"/>
    </location>
</feature>
<name>A0ACC3DP13_9PEZI</name>
<organism evidence="1 2">
    <name type="scientific">Coniosporium uncinatum</name>
    <dbReference type="NCBI Taxonomy" id="93489"/>
    <lineage>
        <taxon>Eukaryota</taxon>
        <taxon>Fungi</taxon>
        <taxon>Dikarya</taxon>
        <taxon>Ascomycota</taxon>
        <taxon>Pezizomycotina</taxon>
        <taxon>Dothideomycetes</taxon>
        <taxon>Dothideomycetes incertae sedis</taxon>
        <taxon>Coniosporium</taxon>
    </lineage>
</organism>
<dbReference type="EMBL" id="JAWDJW010002024">
    <property type="protein sequence ID" value="KAK3078290.1"/>
    <property type="molecule type" value="Genomic_DNA"/>
</dbReference>
<sequence>LLTISRVIPLIRMHKLWEASRPRIQFLSKRDPSRPSAPPISQLLVFFDNDFAHASAMAFELRVTDTYAKVEEKGKEGKRWGVRFVDAKFPLPRPRSKEEMKEDVGTTAAAAAEGRWRVEDRFVCPTRLEYAGEHDDLTVWFAGEEVRDECVRCLPAEVNVRRGLTLRRKI</sequence>
<reference evidence="1" key="1">
    <citation type="submission" date="2024-09" db="EMBL/GenBank/DDBJ databases">
        <title>Black Yeasts Isolated from many extreme environments.</title>
        <authorList>
            <person name="Coleine C."/>
            <person name="Stajich J.E."/>
            <person name="Selbmann L."/>
        </authorList>
    </citation>
    <scope>NUCLEOTIDE SEQUENCE</scope>
    <source>
        <strain evidence="1">CCFEE 5737</strain>
    </source>
</reference>
<proteinExistence type="predicted"/>
<gene>
    <name evidence="1" type="ORF">LTS18_007949</name>
</gene>